<keyword evidence="2" id="KW-1185">Reference proteome</keyword>
<evidence type="ECO:0000313" key="2">
    <source>
        <dbReference type="Proteomes" id="UP000671862"/>
    </source>
</evidence>
<accession>A0ABX7SA33</accession>
<name>A0ABX7SA33_9BACT</name>
<organism evidence="1 2">
    <name type="scientific">Thermosipho ferrireducens</name>
    <dbReference type="NCBI Taxonomy" id="2571116"/>
    <lineage>
        <taxon>Bacteria</taxon>
        <taxon>Thermotogati</taxon>
        <taxon>Thermotogota</taxon>
        <taxon>Thermotogae</taxon>
        <taxon>Thermotogales</taxon>
        <taxon>Fervidobacteriaceae</taxon>
        <taxon>Thermosipho</taxon>
    </lineage>
</organism>
<proteinExistence type="predicted"/>
<gene>
    <name evidence="1" type="ORF">JYK00_04880</name>
</gene>
<reference evidence="1 2" key="1">
    <citation type="submission" date="2021-03" db="EMBL/GenBank/DDBJ databases">
        <title>Thermosipho ferrireducens sp.nov., an anaerobic thermophilic iron-reducing bacterium isolated from a deep-sea hydrothermal sulfide deposits.</title>
        <authorList>
            <person name="Zeng X."/>
            <person name="Chen Y."/>
            <person name="Shao Z."/>
        </authorList>
    </citation>
    <scope>NUCLEOTIDE SEQUENCE [LARGE SCALE GENOMIC DNA]</scope>
    <source>
        <strain evidence="1 2">JL129W03</strain>
    </source>
</reference>
<dbReference type="Proteomes" id="UP000671862">
    <property type="component" value="Chromosome"/>
</dbReference>
<protein>
    <submittedName>
        <fullName evidence="1">Uncharacterized protein</fullName>
    </submittedName>
</protein>
<dbReference type="EMBL" id="CP071446">
    <property type="protein sequence ID" value="QTA38843.1"/>
    <property type="molecule type" value="Genomic_DNA"/>
</dbReference>
<evidence type="ECO:0000313" key="1">
    <source>
        <dbReference type="EMBL" id="QTA38843.1"/>
    </source>
</evidence>
<dbReference type="RefSeq" id="WP_207567560.1">
    <property type="nucleotide sequence ID" value="NZ_CP071446.1"/>
</dbReference>
<sequence>MRTVFFLIFLIPGVLFSGLLYNSFVSPIPEQWSEESNINFNGVVFKVTPWISIGNWETNFVTKYVWGWGTPTNPGEKVFYISTEIPPLIDIIFNYNSNGFSLFLDISVQREYFTRVKEYSTNLLSAELFDLSKYSFDMNFPELAYIYYANDNFFVSVGRFPIKWGVAHYPVTISDTTYQDNITFSIKFEDMRYTFHFISSYPLLSNEELYIQKNYYDGHTPERYFFEPCKSIIAHRFDFKLGNFRWGIGELNVVGGKYPDLIDFNPITIFHNTYGEGFSNVVASLDFDYEVSDSVFLYGEFSLDDYQVPFTEGGSDYKPTAYAYNFGFKYSLKNFSFWGEYTFSSEWMYITNYLPYLRINVRHFYMDNKTSPQRALVDYPLGFKYGPDATMVSLGFQTDIFDTKISFEYNFLLKGTVVDGDVERWKWFWDSWPGNVDKKEDIPEPEIPYKGKDILYNIVTFSVKYHSVVLYTKVVNERYLIGISFGF</sequence>